<protein>
    <recommendedName>
        <fullName evidence="2">Helicase C-terminal domain-containing protein</fullName>
    </recommendedName>
</protein>
<dbReference type="CDD" id="cd18785">
    <property type="entry name" value="SF2_C"/>
    <property type="match status" value="1"/>
</dbReference>
<dbReference type="SMART" id="SM00490">
    <property type="entry name" value="HELICc"/>
    <property type="match status" value="1"/>
</dbReference>
<evidence type="ECO:0000256" key="1">
    <source>
        <dbReference type="SAM" id="MobiDB-lite"/>
    </source>
</evidence>
<organism evidence="3 4">
    <name type="scientific">Rosistilla oblonga</name>
    <dbReference type="NCBI Taxonomy" id="2527990"/>
    <lineage>
        <taxon>Bacteria</taxon>
        <taxon>Pseudomonadati</taxon>
        <taxon>Planctomycetota</taxon>
        <taxon>Planctomycetia</taxon>
        <taxon>Pirellulales</taxon>
        <taxon>Pirellulaceae</taxon>
        <taxon>Rosistilla</taxon>
    </lineage>
</organism>
<keyword evidence="4" id="KW-1185">Reference proteome</keyword>
<dbReference type="InterPro" id="IPR001650">
    <property type="entry name" value="Helicase_C-like"/>
</dbReference>
<name>A0A518IQN6_9BACT</name>
<gene>
    <name evidence="3" type="ORF">Mal33_13830</name>
</gene>
<sequence>MAMSDEETFRDELIQALERELVGPGLPPHDYEANPNQRYVERLEESPTQRYSAGVLFPQQQVINEHDDQGDTEDADEASGSGEEIPTEPLEGDPGSEPRRDGGSGDSLTDAYDQTVRLANEFYPSAIGLSCLCDGDAGDLVIRVSAARYESGTVPYVVETENGPQTRERQEWRRIQIEIPDQTLSVPASSQQAPWERNLVESLIVKGMFRHRGDGSVLLTLSLLNDHQSGRDSRIRAADCFFQVSVSIQSAGGKPVFREYKVLPDRDPSKIADPDVQEEAALELLYRKRKAFAVGHGCSVDWGEETDSKVASLATVTVPRVKVPPVEPRSTDGDELNMYILSGADGTVPPSKIPSTLQPLVTDYETWIREQEANVASLPSRLKAPATENLKHCRTCLGRIRDGIKLLENDPVMLEAFMLTNRAILMQQHHSRRSKRSKDVGMVPLPASYKPTTPYEGRWRTFQLAFILMNLSSLKTNDDGTEHPERDLVDLIWFPTGGGKTEAYLGLAATDIFLRRLIRPDNAGCTVLMRYTLRLLTAQQFQRASSMICACELIRRSRSKDLGEQAITIGLWVGGSLTPLYREPAVKSLNSLAKPNSQEANEFQMLKCPWCGTAMDDPDALGYQAHGKPKTVIFVCPETQCEFSTPKKRLPVIVIDDDVYEIPPTLIIGTVDKFAMLAWREMSGRIFGIGTPGDNDPPDLIIQDELHLISGPLGSVVGLYESAIDLLCSWKGRKPKIVASTATIRRAWHQCRALYDRPTSQFPPQGLDISDSFFAKENCDTPGRLYLGVFATAAPSFVTAMVRTLGGLFHACKALRLPEGVPESTRDPYWTALQYFSSLRELGHAATLIEADIPEYMWSITTRTATPKELHRSLGTPVELTSRRTADEIPAILERLEKRYPRESDDWKDRPLDTLLATNMISVGVDVDRLGLMLVVGQPKTTSEYIQASSRVGRSQKSPGLVVAMYNPGKPRDRSHYEHFRAYHEAFYKHVEPTSVTPFSLPVMERALHGVLVVLVRHLVGLSKPDQFDPSSTTLQDLIDQIELRCSVVDPEHAASLKSKLKVLVSKWSSVQPSEWGGFGKPPELRPLMYPAGSEPLPAWAGSAWATPSSMRNVDVECRAEVIASYENDE</sequence>
<feature type="compositionally biased region" description="Basic and acidic residues" evidence="1">
    <location>
        <begin position="10"/>
        <end position="21"/>
    </location>
</feature>
<dbReference type="AlphaFoldDB" id="A0A518IQN6"/>
<accession>A0A518IQN6</accession>
<reference evidence="3 4" key="1">
    <citation type="submission" date="2019-02" db="EMBL/GenBank/DDBJ databases">
        <title>Deep-cultivation of Planctomycetes and their phenomic and genomic characterization uncovers novel biology.</title>
        <authorList>
            <person name="Wiegand S."/>
            <person name="Jogler M."/>
            <person name="Boedeker C."/>
            <person name="Pinto D."/>
            <person name="Vollmers J."/>
            <person name="Rivas-Marin E."/>
            <person name="Kohn T."/>
            <person name="Peeters S.H."/>
            <person name="Heuer A."/>
            <person name="Rast P."/>
            <person name="Oberbeckmann S."/>
            <person name="Bunk B."/>
            <person name="Jeske O."/>
            <person name="Meyerdierks A."/>
            <person name="Storesund J.E."/>
            <person name="Kallscheuer N."/>
            <person name="Luecker S."/>
            <person name="Lage O.M."/>
            <person name="Pohl T."/>
            <person name="Merkel B.J."/>
            <person name="Hornburger P."/>
            <person name="Mueller R.-W."/>
            <person name="Bruemmer F."/>
            <person name="Labrenz M."/>
            <person name="Spormann A.M."/>
            <person name="Op den Camp H."/>
            <person name="Overmann J."/>
            <person name="Amann R."/>
            <person name="Jetten M.S.M."/>
            <person name="Mascher T."/>
            <person name="Medema M.H."/>
            <person name="Devos D.P."/>
            <person name="Kaster A.-K."/>
            <person name="Ovreas L."/>
            <person name="Rohde M."/>
            <person name="Galperin M.Y."/>
            <person name="Jogler C."/>
        </authorList>
    </citation>
    <scope>NUCLEOTIDE SEQUENCE [LARGE SCALE GENOMIC DNA]</scope>
    <source>
        <strain evidence="3 4">Mal33</strain>
    </source>
</reference>
<dbReference type="Pfam" id="PF00271">
    <property type="entry name" value="Helicase_C"/>
    <property type="match status" value="1"/>
</dbReference>
<dbReference type="Proteomes" id="UP000316770">
    <property type="component" value="Chromosome"/>
</dbReference>
<feature type="domain" description="Helicase C-terminal" evidence="2">
    <location>
        <begin position="831"/>
        <end position="1002"/>
    </location>
</feature>
<dbReference type="EMBL" id="CP036318">
    <property type="protein sequence ID" value="QDV55411.1"/>
    <property type="molecule type" value="Genomic_DNA"/>
</dbReference>
<evidence type="ECO:0000313" key="3">
    <source>
        <dbReference type="EMBL" id="QDV55411.1"/>
    </source>
</evidence>
<dbReference type="Gene3D" id="3.40.50.300">
    <property type="entry name" value="P-loop containing nucleotide triphosphate hydrolases"/>
    <property type="match status" value="2"/>
</dbReference>
<feature type="region of interest" description="Disordered" evidence="1">
    <location>
        <begin position="1"/>
        <end position="110"/>
    </location>
</feature>
<evidence type="ECO:0000259" key="2">
    <source>
        <dbReference type="PROSITE" id="PS51194"/>
    </source>
</evidence>
<evidence type="ECO:0000313" key="4">
    <source>
        <dbReference type="Proteomes" id="UP000316770"/>
    </source>
</evidence>
<dbReference type="SUPFAM" id="SSF52540">
    <property type="entry name" value="P-loop containing nucleoside triphosphate hydrolases"/>
    <property type="match status" value="2"/>
</dbReference>
<dbReference type="PROSITE" id="PS51194">
    <property type="entry name" value="HELICASE_CTER"/>
    <property type="match status" value="1"/>
</dbReference>
<dbReference type="InterPro" id="IPR027417">
    <property type="entry name" value="P-loop_NTPase"/>
</dbReference>
<proteinExistence type="predicted"/>